<dbReference type="Pfam" id="PF09586">
    <property type="entry name" value="YfhO"/>
    <property type="match status" value="1"/>
</dbReference>
<proteinExistence type="predicted"/>
<reference evidence="2 3" key="1">
    <citation type="journal article" date="2016" name="Nat. Commun.">
        <title>Thousands of microbial genomes shed light on interconnected biogeochemical processes in an aquifer system.</title>
        <authorList>
            <person name="Anantharaman K."/>
            <person name="Brown C.T."/>
            <person name="Hug L.A."/>
            <person name="Sharon I."/>
            <person name="Castelle C.J."/>
            <person name="Probst A.J."/>
            <person name="Thomas B.C."/>
            <person name="Singh A."/>
            <person name="Wilkins M.J."/>
            <person name="Karaoz U."/>
            <person name="Brodie E.L."/>
            <person name="Williams K.H."/>
            <person name="Hubbard S.S."/>
            <person name="Banfield J.F."/>
        </authorList>
    </citation>
    <scope>NUCLEOTIDE SEQUENCE [LARGE SCALE GENOMIC DNA]</scope>
</reference>
<feature type="transmembrane region" description="Helical" evidence="1">
    <location>
        <begin position="190"/>
        <end position="211"/>
    </location>
</feature>
<keyword evidence="1" id="KW-0812">Transmembrane</keyword>
<feature type="transmembrane region" description="Helical" evidence="1">
    <location>
        <begin position="355"/>
        <end position="372"/>
    </location>
</feature>
<feature type="transmembrane region" description="Helical" evidence="1">
    <location>
        <begin position="290"/>
        <end position="309"/>
    </location>
</feature>
<feature type="transmembrane region" description="Helical" evidence="1">
    <location>
        <begin position="316"/>
        <end position="335"/>
    </location>
</feature>
<name>A0A1F5H6F0_9BACT</name>
<evidence type="ECO:0008006" key="4">
    <source>
        <dbReference type="Google" id="ProtNLM"/>
    </source>
</evidence>
<feature type="transmembrane region" description="Helical" evidence="1">
    <location>
        <begin position="138"/>
        <end position="158"/>
    </location>
</feature>
<sequence length="646" mass="74651">MKKSWPLAFLLVIIFAFFIPFIINPSFLTARDNDLGRQYVPLFSFLKNSVQSFGQIPLWQPDQMMGQTFIGSPWSSLFYPANLLFLVFPVKFAAVFYLFVHFLMAGIFTFYLAKDFKLTSVSSFAAALFYGFSTKMLLHLSAGHITMIAAFSFFPLLFLSVRKTIIKPSLGWLTSGAVSATFIYMTYPTIFYYAAIFMATYWIYLIISFFPKKHLGSLVVKKQIISFTLLLLIFLGLSSVVLLPQLEFAPASTRSTLRLEDVAIPLWNSKRFLSSLFFPYLNLNDFDHESFLYLGVVPTFLFVVGFIRLKKVQKIFLIFFGFLTLLFIVGLSAPFFEQTYKYLPFLKYSRVTTRLWFTVALVVSLIAASSFERIKNKKIVYIFITVFLIESSLIFYKRIDKIPSISFDNQQIYQYISSDKDLFRVYCTSYCFNPQLISKYQIQTLHGETPIQDAAFVKFLAEAGNYDWSYFAVIFPPYQVWQKENPPVPNADLLGNANVKYIASTYEIRNSDFVSISKFDNIFLYQNRKFKPRAYFEGPDEPAKILKYTPNGITFSFNSSANYRNLIISENFYPGWIVYSNHQKFNVQKQPPIFRKVIIPSNSQILELKYQPESFALGKTISLATVTVLILWYIRQCKSTKGSPKH</sequence>
<accession>A0A1F5H6F0</accession>
<dbReference type="AlphaFoldDB" id="A0A1F5H6F0"/>
<dbReference type="Proteomes" id="UP000177039">
    <property type="component" value="Unassembled WGS sequence"/>
</dbReference>
<evidence type="ECO:0000256" key="1">
    <source>
        <dbReference type="SAM" id="Phobius"/>
    </source>
</evidence>
<dbReference type="PANTHER" id="PTHR38454:SF1">
    <property type="entry name" value="INTEGRAL MEMBRANE PROTEIN"/>
    <property type="match status" value="1"/>
</dbReference>
<feature type="transmembrane region" description="Helical" evidence="1">
    <location>
        <begin position="379"/>
        <end position="396"/>
    </location>
</feature>
<gene>
    <name evidence="2" type="ORF">A3B54_03210</name>
</gene>
<comment type="caution">
    <text evidence="2">The sequence shown here is derived from an EMBL/GenBank/DDBJ whole genome shotgun (WGS) entry which is preliminary data.</text>
</comment>
<keyword evidence="1" id="KW-1133">Transmembrane helix</keyword>
<keyword evidence="1" id="KW-0472">Membrane</keyword>
<feature type="transmembrane region" description="Helical" evidence="1">
    <location>
        <begin position="223"/>
        <end position="243"/>
    </location>
</feature>
<organism evidence="2 3">
    <name type="scientific">Candidatus Curtissbacteria bacterium RIFCSPLOWO2_01_FULL_42_50</name>
    <dbReference type="NCBI Taxonomy" id="1797730"/>
    <lineage>
        <taxon>Bacteria</taxon>
        <taxon>Candidatus Curtissiibacteriota</taxon>
    </lineage>
</organism>
<evidence type="ECO:0000313" key="3">
    <source>
        <dbReference type="Proteomes" id="UP000177039"/>
    </source>
</evidence>
<dbReference type="PANTHER" id="PTHR38454">
    <property type="entry name" value="INTEGRAL MEMBRANE PROTEIN-RELATED"/>
    <property type="match status" value="1"/>
</dbReference>
<dbReference type="InterPro" id="IPR018580">
    <property type="entry name" value="Uncharacterised_YfhO"/>
</dbReference>
<protein>
    <recommendedName>
        <fullName evidence="4">Membrane protein 6-pyruvoyl-tetrahydropterin synthase-related domain-containing protein</fullName>
    </recommendedName>
</protein>
<dbReference type="EMBL" id="MFBT01000012">
    <property type="protein sequence ID" value="OGD99671.1"/>
    <property type="molecule type" value="Genomic_DNA"/>
</dbReference>
<feature type="transmembrane region" description="Helical" evidence="1">
    <location>
        <begin position="165"/>
        <end position="184"/>
    </location>
</feature>
<evidence type="ECO:0000313" key="2">
    <source>
        <dbReference type="EMBL" id="OGD99671.1"/>
    </source>
</evidence>